<sequence length="167" mass="17102">MASSKRPRTASAVIAVAAVAAAISYAHAFDLVRSHGTGVTARLIPLPVDGLIWVASMVILDSSRRHRPVPALARWSPAAGICATVARTWRGVPPTAPSAPSSTPSPPLILVGSFELLMAVTHGTVPRRAAAPTVNGTALDPLTSPDEEPTIKGCSGHRPTVIPASGA</sequence>
<keyword evidence="2" id="KW-1133">Transmembrane helix</keyword>
<dbReference type="AlphaFoldDB" id="A0A5D0N9I0"/>
<organism evidence="4 5">
    <name type="scientific">Actinomadura chibensis</name>
    <dbReference type="NCBI Taxonomy" id="392828"/>
    <lineage>
        <taxon>Bacteria</taxon>
        <taxon>Bacillati</taxon>
        <taxon>Actinomycetota</taxon>
        <taxon>Actinomycetes</taxon>
        <taxon>Streptosporangiales</taxon>
        <taxon>Thermomonosporaceae</taxon>
        <taxon>Actinomadura</taxon>
    </lineage>
</organism>
<feature type="region of interest" description="Disordered" evidence="1">
    <location>
        <begin position="136"/>
        <end position="167"/>
    </location>
</feature>
<keyword evidence="5" id="KW-1185">Reference proteome</keyword>
<feature type="transmembrane region" description="Helical" evidence="2">
    <location>
        <begin position="44"/>
        <end position="60"/>
    </location>
</feature>
<evidence type="ECO:0000313" key="4">
    <source>
        <dbReference type="EMBL" id="TYB41008.1"/>
    </source>
</evidence>
<name>A0A5D0N9I0_9ACTN</name>
<accession>A0A5D0N9I0</accession>
<evidence type="ECO:0000313" key="5">
    <source>
        <dbReference type="Proteomes" id="UP000323380"/>
    </source>
</evidence>
<proteinExistence type="predicted"/>
<dbReference type="EMBL" id="VSFG01000012">
    <property type="protein sequence ID" value="TYB41008.1"/>
    <property type="molecule type" value="Genomic_DNA"/>
</dbReference>
<comment type="caution">
    <text evidence="4">The sequence shown here is derived from an EMBL/GenBank/DDBJ whole genome shotgun (WGS) entry which is preliminary data.</text>
</comment>
<reference evidence="4 5" key="1">
    <citation type="submission" date="2019-08" db="EMBL/GenBank/DDBJ databases">
        <title>Actinomadura sp. nov. CYP1-5 isolated from mountain soil.</title>
        <authorList>
            <person name="Songsumanus A."/>
            <person name="Kuncharoen N."/>
            <person name="Kudo T."/>
            <person name="Yuki M."/>
            <person name="Igarashi Y."/>
            <person name="Tanasupawat S."/>
        </authorList>
    </citation>
    <scope>NUCLEOTIDE SEQUENCE [LARGE SCALE GENOMIC DNA]</scope>
    <source>
        <strain evidence="4 5">JCM 14158</strain>
    </source>
</reference>
<evidence type="ECO:0000256" key="3">
    <source>
        <dbReference type="SAM" id="SignalP"/>
    </source>
</evidence>
<keyword evidence="3" id="KW-0732">Signal</keyword>
<dbReference type="Pfam" id="PF10935">
    <property type="entry name" value="DUF2637"/>
    <property type="match status" value="1"/>
</dbReference>
<feature type="chain" id="PRO_5023127852" evidence="3">
    <location>
        <begin position="29"/>
        <end position="167"/>
    </location>
</feature>
<protein>
    <submittedName>
        <fullName evidence="4">DUF2637 domain-containing protein</fullName>
    </submittedName>
</protein>
<keyword evidence="2" id="KW-0472">Membrane</keyword>
<dbReference type="Proteomes" id="UP000323380">
    <property type="component" value="Unassembled WGS sequence"/>
</dbReference>
<evidence type="ECO:0000256" key="2">
    <source>
        <dbReference type="SAM" id="Phobius"/>
    </source>
</evidence>
<evidence type="ECO:0000256" key="1">
    <source>
        <dbReference type="SAM" id="MobiDB-lite"/>
    </source>
</evidence>
<feature type="signal peptide" evidence="3">
    <location>
        <begin position="1"/>
        <end position="28"/>
    </location>
</feature>
<keyword evidence="2" id="KW-0812">Transmembrane</keyword>
<dbReference type="InterPro" id="IPR021235">
    <property type="entry name" value="DUF2637"/>
</dbReference>
<gene>
    <name evidence="4" type="ORF">FXF69_37935</name>
</gene>